<feature type="transmembrane region" description="Helical" evidence="7">
    <location>
        <begin position="453"/>
        <end position="472"/>
    </location>
</feature>
<dbReference type="InterPro" id="IPR020846">
    <property type="entry name" value="MFS_dom"/>
</dbReference>
<proteinExistence type="predicted"/>
<dbReference type="AlphaFoldDB" id="A0AAD6MVC7"/>
<evidence type="ECO:0000256" key="5">
    <source>
        <dbReference type="ARBA" id="ARBA00023136"/>
    </source>
</evidence>
<accession>A0AAD6MVC7</accession>
<feature type="transmembrane region" description="Helical" evidence="7">
    <location>
        <begin position="216"/>
        <end position="236"/>
    </location>
</feature>
<feature type="transmembrane region" description="Helical" evidence="7">
    <location>
        <begin position="61"/>
        <end position="86"/>
    </location>
</feature>
<gene>
    <name evidence="9" type="ORF">N7493_006201</name>
</gene>
<dbReference type="Pfam" id="PF07690">
    <property type="entry name" value="MFS_1"/>
    <property type="match status" value="1"/>
</dbReference>
<dbReference type="CDD" id="cd17502">
    <property type="entry name" value="MFS_Azr1_MDR_like"/>
    <property type="match status" value="1"/>
</dbReference>
<feature type="transmembrane region" description="Helical" evidence="7">
    <location>
        <begin position="287"/>
        <end position="306"/>
    </location>
</feature>
<evidence type="ECO:0000256" key="3">
    <source>
        <dbReference type="ARBA" id="ARBA00022692"/>
    </source>
</evidence>
<evidence type="ECO:0000256" key="1">
    <source>
        <dbReference type="ARBA" id="ARBA00004141"/>
    </source>
</evidence>
<sequence length="572" mass="60679">MAEVKDPSRESLPTSSSPEPVAGSEESKDVSISNTSSEDEKKEAPPAGPPAVEYPGTIKSIVLTVALLLAMFLVALDMSIITTAIPTITAEFHSEDQMGWYGSAFFLCLASFQAFWGKAYKYFPIKIAFLTAIGIFELGSLVAALSPNSPALIVGRAIQGVGGAGVTGGCYTVIAFITRPKYLHAVFGLTSAVFSVSSVLGPILSGVFTQYATWRWCFWVNLPIGGLAAIVLVLLLKMPPHSRVAHAKLKELPFLFDIPGMTLTVCGLVCLLLVLENGGVTKSWNSGYCIGLLIAFILITMLLIALEWKQGEKAMIIPRIIKRRTILVLALFNLTAQGSGFARIYNLPIYFQAAQGQSPSESGIRTLPTVLTTSIFSFVGSLAVGKVGYYQPFLMLGSMFVTVGSAMIYTLEPSSGAGKYIGYQVLASIGSGLIIQLNVIVAQAISKRVDMSVTVASVLFFQFVGGTIGVSASTNIMNNVLISSLPTNNPNISASAVLNAGSTGLAKAFPNAADLKIVVHAYMKGLKAAWIWSIALAGVAFLVALAAEHKSVRLEDVKKRAEKKAASEAATP</sequence>
<protein>
    <submittedName>
        <fullName evidence="9">Major facilitator superfamily domain general substrate transporter</fullName>
    </submittedName>
</protein>
<evidence type="ECO:0000256" key="4">
    <source>
        <dbReference type="ARBA" id="ARBA00022989"/>
    </source>
</evidence>
<dbReference type="GO" id="GO:0005886">
    <property type="term" value="C:plasma membrane"/>
    <property type="evidence" value="ECO:0007669"/>
    <property type="project" value="TreeGrafter"/>
</dbReference>
<comment type="caution">
    <text evidence="9">The sequence shown here is derived from an EMBL/GenBank/DDBJ whole genome shotgun (WGS) entry which is preliminary data.</text>
</comment>
<dbReference type="SUPFAM" id="SSF103473">
    <property type="entry name" value="MFS general substrate transporter"/>
    <property type="match status" value="1"/>
</dbReference>
<dbReference type="InterPro" id="IPR036259">
    <property type="entry name" value="MFS_trans_sf"/>
</dbReference>
<organism evidence="9 10">
    <name type="scientific">Penicillium malachiteum</name>
    <dbReference type="NCBI Taxonomy" id="1324776"/>
    <lineage>
        <taxon>Eukaryota</taxon>
        <taxon>Fungi</taxon>
        <taxon>Dikarya</taxon>
        <taxon>Ascomycota</taxon>
        <taxon>Pezizomycotina</taxon>
        <taxon>Eurotiomycetes</taxon>
        <taxon>Eurotiomycetidae</taxon>
        <taxon>Eurotiales</taxon>
        <taxon>Aspergillaceae</taxon>
        <taxon>Penicillium</taxon>
    </lineage>
</organism>
<keyword evidence="3 7" id="KW-0812">Transmembrane</keyword>
<feature type="domain" description="Major facilitator superfamily (MFS) profile" evidence="8">
    <location>
        <begin position="63"/>
        <end position="550"/>
    </location>
</feature>
<keyword evidence="10" id="KW-1185">Reference proteome</keyword>
<keyword evidence="4 7" id="KW-1133">Transmembrane helix</keyword>
<evidence type="ECO:0000256" key="6">
    <source>
        <dbReference type="SAM" id="MobiDB-lite"/>
    </source>
</evidence>
<feature type="transmembrane region" description="Helical" evidence="7">
    <location>
        <begin position="127"/>
        <end position="145"/>
    </location>
</feature>
<evidence type="ECO:0000313" key="10">
    <source>
        <dbReference type="Proteomes" id="UP001215712"/>
    </source>
</evidence>
<feature type="transmembrane region" description="Helical" evidence="7">
    <location>
        <begin position="256"/>
        <end position="275"/>
    </location>
</feature>
<name>A0AAD6MVC7_9EURO</name>
<feature type="transmembrane region" description="Helical" evidence="7">
    <location>
        <begin position="185"/>
        <end position="204"/>
    </location>
</feature>
<keyword evidence="2" id="KW-0813">Transport</keyword>
<feature type="transmembrane region" description="Helical" evidence="7">
    <location>
        <begin position="392"/>
        <end position="409"/>
    </location>
</feature>
<dbReference type="EMBL" id="JAQJAN010000008">
    <property type="protein sequence ID" value="KAJ5724473.1"/>
    <property type="molecule type" value="Genomic_DNA"/>
</dbReference>
<feature type="transmembrane region" description="Helical" evidence="7">
    <location>
        <begin position="326"/>
        <end position="346"/>
    </location>
</feature>
<dbReference type="PANTHER" id="PTHR23501:SF177">
    <property type="entry name" value="MAJOR FACILITATOR SUPERFAMILY (MFS) PROFILE DOMAIN-CONTAINING PROTEIN-RELATED"/>
    <property type="match status" value="1"/>
</dbReference>
<feature type="transmembrane region" description="Helical" evidence="7">
    <location>
        <begin position="366"/>
        <end position="385"/>
    </location>
</feature>
<reference evidence="9" key="1">
    <citation type="journal article" date="2023" name="IMA Fungus">
        <title>Comparative genomic study of the Penicillium genus elucidates a diverse pangenome and 15 lateral gene transfer events.</title>
        <authorList>
            <person name="Petersen C."/>
            <person name="Sorensen T."/>
            <person name="Nielsen M.R."/>
            <person name="Sondergaard T.E."/>
            <person name="Sorensen J.L."/>
            <person name="Fitzpatrick D.A."/>
            <person name="Frisvad J.C."/>
            <person name="Nielsen K.L."/>
        </authorList>
    </citation>
    <scope>NUCLEOTIDE SEQUENCE</scope>
    <source>
        <strain evidence="9">IBT 17514</strain>
    </source>
</reference>
<dbReference type="GO" id="GO:0022857">
    <property type="term" value="F:transmembrane transporter activity"/>
    <property type="evidence" value="ECO:0007669"/>
    <property type="project" value="InterPro"/>
</dbReference>
<evidence type="ECO:0000256" key="2">
    <source>
        <dbReference type="ARBA" id="ARBA00022448"/>
    </source>
</evidence>
<evidence type="ECO:0000313" key="9">
    <source>
        <dbReference type="EMBL" id="KAJ5724473.1"/>
    </source>
</evidence>
<feature type="transmembrane region" description="Helical" evidence="7">
    <location>
        <begin position="157"/>
        <end position="178"/>
    </location>
</feature>
<dbReference type="Proteomes" id="UP001215712">
    <property type="component" value="Unassembled WGS sequence"/>
</dbReference>
<dbReference type="InterPro" id="IPR011701">
    <property type="entry name" value="MFS"/>
</dbReference>
<evidence type="ECO:0000256" key="7">
    <source>
        <dbReference type="SAM" id="Phobius"/>
    </source>
</evidence>
<dbReference type="Gene3D" id="1.20.1250.20">
    <property type="entry name" value="MFS general substrate transporter like domains"/>
    <property type="match status" value="1"/>
</dbReference>
<feature type="region of interest" description="Disordered" evidence="6">
    <location>
        <begin position="1"/>
        <end position="50"/>
    </location>
</feature>
<keyword evidence="5 7" id="KW-0472">Membrane</keyword>
<dbReference type="PANTHER" id="PTHR23501">
    <property type="entry name" value="MAJOR FACILITATOR SUPERFAMILY"/>
    <property type="match status" value="1"/>
</dbReference>
<reference evidence="9" key="2">
    <citation type="submission" date="2023-01" db="EMBL/GenBank/DDBJ databases">
        <authorList>
            <person name="Petersen C."/>
        </authorList>
    </citation>
    <scope>NUCLEOTIDE SEQUENCE</scope>
    <source>
        <strain evidence="9">IBT 17514</strain>
    </source>
</reference>
<feature type="transmembrane region" description="Helical" evidence="7">
    <location>
        <begin position="421"/>
        <end position="441"/>
    </location>
</feature>
<evidence type="ECO:0000259" key="8">
    <source>
        <dbReference type="PROSITE" id="PS50850"/>
    </source>
</evidence>
<feature type="transmembrane region" description="Helical" evidence="7">
    <location>
        <begin position="529"/>
        <end position="547"/>
    </location>
</feature>
<feature type="transmembrane region" description="Helical" evidence="7">
    <location>
        <begin position="98"/>
        <end position="115"/>
    </location>
</feature>
<comment type="subcellular location">
    <subcellularLocation>
        <location evidence="1">Membrane</location>
        <topology evidence="1">Multi-pass membrane protein</topology>
    </subcellularLocation>
</comment>
<dbReference type="PROSITE" id="PS50850">
    <property type="entry name" value="MFS"/>
    <property type="match status" value="1"/>
</dbReference>